<dbReference type="Proteomes" id="UP000015042">
    <property type="component" value="Chromosome"/>
</dbReference>
<gene>
    <name evidence="1" type="ORF">A464_4338</name>
</gene>
<organism evidence="1 2">
    <name type="scientific">Salmonella bongori N268-08</name>
    <dbReference type="NCBI Taxonomy" id="1197719"/>
    <lineage>
        <taxon>Bacteria</taxon>
        <taxon>Pseudomonadati</taxon>
        <taxon>Pseudomonadota</taxon>
        <taxon>Gammaproteobacteria</taxon>
        <taxon>Enterobacterales</taxon>
        <taxon>Enterobacteriaceae</taxon>
        <taxon>Salmonella</taxon>
    </lineage>
</organism>
<reference evidence="1 2" key="1">
    <citation type="submission" date="2013-07" db="EMBL/GenBank/DDBJ databases">
        <title>Genome sequence of Salmonella bongori N268-08 - a rare clinical isolate.</title>
        <authorList>
            <person name="Marti R."/>
            <person name="Hagens S."/>
            <person name="Loessner M.J."/>
            <person name="Klumpp J."/>
        </authorList>
    </citation>
    <scope>NUCLEOTIDE SEQUENCE [LARGE SCALE GENOMIC DNA]</scope>
    <source>
        <strain evidence="1 2">N268-08</strain>
    </source>
</reference>
<accession>S5NFY6</accession>
<dbReference type="PATRIC" id="fig|1197719.3.peg.4331"/>
<sequence length="38" mass="4386">MTREMGMGFCPFKGEHEKKFFLAKKPVKTLLTSRLAQV</sequence>
<name>S5NFY6_SALBN</name>
<evidence type="ECO:0000313" key="1">
    <source>
        <dbReference type="EMBL" id="AGR61520.1"/>
    </source>
</evidence>
<proteinExistence type="predicted"/>
<dbReference type="EMBL" id="CP006608">
    <property type="protein sequence ID" value="AGR61520.1"/>
    <property type="molecule type" value="Genomic_DNA"/>
</dbReference>
<dbReference type="KEGG" id="sbz:A464_4338"/>
<dbReference type="AlphaFoldDB" id="S5NFY6"/>
<protein>
    <submittedName>
        <fullName evidence="1">Uncharacterized protein</fullName>
    </submittedName>
</protein>
<evidence type="ECO:0000313" key="2">
    <source>
        <dbReference type="Proteomes" id="UP000015042"/>
    </source>
</evidence>
<dbReference type="HOGENOM" id="CLU_3332660_0_0_6"/>